<proteinExistence type="predicted"/>
<feature type="compositionally biased region" description="Basic and acidic residues" evidence="2">
    <location>
        <begin position="29"/>
        <end position="47"/>
    </location>
</feature>
<feature type="compositionally biased region" description="Polar residues" evidence="2">
    <location>
        <begin position="14"/>
        <end position="28"/>
    </location>
</feature>
<sequence length="442" mass="49980">MSETDDVFDLINSLPETTPQQDSKTNVKPTDDKEVFDFLDEIAQHEQKKPKKKMEPKKKVENIVSSNDEEGEETNDPTTGTSSSDTTDDHHAQQKEPKESPPDHLEVNPIASLSSWWNSEGNQKVSNLWGTITSNAEKLSEQTYQLASSTTNQLNEQSRKHLDTEQIGSRLNNLFINISQQIKQGLIEDADEVLNILLVSDLYNFTYLRKLVSNNFNLAMNQVEGDINVTVHEFNHHEEKSGGNGNNGDHVKLNLFYGKLIDGEKLANANLENAIKEYKKAEIAKEKNDQEKAEQKENIDKEQKIEEDNDYADTREIIKSNIFITIQPITTKIDSKPQDAAENDSPSTTSIIDSHNATSFSFTLILNDITNNITITTRTQPFPLRWAQWLDGEQLKLNDAGDVELGLDNVDPKEWVKDWIRQGLNLGVGVLAQEYVIKRMGI</sequence>
<evidence type="ECO:0000256" key="2">
    <source>
        <dbReference type="SAM" id="MobiDB-lite"/>
    </source>
</evidence>
<accession>A0A8X7NGH1</accession>
<dbReference type="PANTHER" id="PTHR28265">
    <property type="entry name" value="MAINTENANCE OF TELOMERE CAPPING PROTEIN 1"/>
    <property type="match status" value="1"/>
</dbReference>
<keyword evidence="1" id="KW-0175">Coiled coil</keyword>
<dbReference type="PANTHER" id="PTHR28265:SF1">
    <property type="entry name" value="MAINTENANCE OF TELOMERE CAPPING PROTEIN 1"/>
    <property type="match status" value="1"/>
</dbReference>
<dbReference type="Proteomes" id="UP000590412">
    <property type="component" value="Unassembled WGS sequence"/>
</dbReference>
<dbReference type="InterPro" id="IPR018814">
    <property type="entry name" value="DUF5427"/>
</dbReference>
<feature type="region of interest" description="Disordered" evidence="2">
    <location>
        <begin position="1"/>
        <end position="107"/>
    </location>
</feature>
<evidence type="ECO:0000313" key="3">
    <source>
        <dbReference type="EMBL" id="KAF6042754.1"/>
    </source>
</evidence>
<dbReference type="OrthoDB" id="5594977at2759"/>
<evidence type="ECO:0000313" key="4">
    <source>
        <dbReference type="Proteomes" id="UP000590412"/>
    </source>
</evidence>
<reference evidence="3" key="1">
    <citation type="submission" date="2020-03" db="EMBL/GenBank/DDBJ databases">
        <title>FDA dAtabase for Regulatory Grade micrObial Sequences (FDA-ARGOS): Supporting development and validation of Infectious Disease Dx tests.</title>
        <authorList>
            <person name="Campos J."/>
            <person name="Goldberg B."/>
            <person name="Tallon L."/>
            <person name="Sadzewicz L."/>
            <person name="Vavikolanu K."/>
            <person name="Mehta A."/>
            <person name="Aluvathingal J."/>
            <person name="Nadendla S."/>
            <person name="Nandy P."/>
            <person name="Geyer C."/>
            <person name="Yan Y."/>
            <person name="Sichtig H."/>
        </authorList>
    </citation>
    <scope>NUCLEOTIDE SEQUENCE [LARGE SCALE GENOMIC DNA]</scope>
    <source>
        <strain evidence="3">FDAARGOS_652</strain>
    </source>
</reference>
<dbReference type="Pfam" id="PF10310">
    <property type="entry name" value="DUF5427"/>
    <property type="match status" value="1"/>
</dbReference>
<protein>
    <recommendedName>
        <fullName evidence="5">Maintenance of telomere capping protein 1</fullName>
    </recommendedName>
</protein>
<name>A0A8X7NGH1_CANPA</name>
<feature type="coiled-coil region" evidence="1">
    <location>
        <begin position="261"/>
        <end position="305"/>
    </location>
</feature>
<evidence type="ECO:0008006" key="5">
    <source>
        <dbReference type="Google" id="ProtNLM"/>
    </source>
</evidence>
<organism evidence="3 4">
    <name type="scientific">Candida parapsilosis</name>
    <name type="common">Yeast</name>
    <dbReference type="NCBI Taxonomy" id="5480"/>
    <lineage>
        <taxon>Eukaryota</taxon>
        <taxon>Fungi</taxon>
        <taxon>Dikarya</taxon>
        <taxon>Ascomycota</taxon>
        <taxon>Saccharomycotina</taxon>
        <taxon>Pichiomycetes</taxon>
        <taxon>Debaryomycetaceae</taxon>
        <taxon>Candida/Lodderomyces clade</taxon>
        <taxon>Candida</taxon>
    </lineage>
</organism>
<dbReference type="EMBL" id="JABWAB010000013">
    <property type="protein sequence ID" value="KAF6042754.1"/>
    <property type="molecule type" value="Genomic_DNA"/>
</dbReference>
<feature type="compositionally biased region" description="Basic and acidic residues" evidence="2">
    <location>
        <begin position="87"/>
        <end position="106"/>
    </location>
</feature>
<comment type="caution">
    <text evidence="3">The sequence shown here is derived from an EMBL/GenBank/DDBJ whole genome shotgun (WGS) entry which is preliminary data.</text>
</comment>
<gene>
    <name evidence="3" type="ORF">FOB60_005508</name>
</gene>
<feature type="compositionally biased region" description="Low complexity" evidence="2">
    <location>
        <begin position="76"/>
        <end position="85"/>
    </location>
</feature>
<evidence type="ECO:0000256" key="1">
    <source>
        <dbReference type="SAM" id="Coils"/>
    </source>
</evidence>
<dbReference type="AlphaFoldDB" id="A0A8X7NGH1"/>